<dbReference type="InterPro" id="IPR023299">
    <property type="entry name" value="ATPase_P-typ_cyto_dom_N"/>
</dbReference>
<dbReference type="InterPro" id="IPR023214">
    <property type="entry name" value="HAD_sf"/>
</dbReference>
<dbReference type="InterPro" id="IPR036163">
    <property type="entry name" value="HMA_dom_sf"/>
</dbReference>
<dbReference type="Gene3D" id="3.40.50.1000">
    <property type="entry name" value="HAD superfamily/HAD-like"/>
    <property type="match status" value="1"/>
</dbReference>
<dbReference type="SUPFAM" id="SSF81653">
    <property type="entry name" value="Calcium ATPase, transduction domain A"/>
    <property type="match status" value="1"/>
</dbReference>
<evidence type="ECO:0000256" key="1">
    <source>
        <dbReference type="ARBA" id="ARBA00004651"/>
    </source>
</evidence>
<feature type="domain" description="HMA" evidence="18">
    <location>
        <begin position="100"/>
        <end position="166"/>
    </location>
</feature>
<dbReference type="InterPro" id="IPR006121">
    <property type="entry name" value="HMA_dom"/>
</dbReference>
<feature type="transmembrane region" description="Helical" evidence="17">
    <location>
        <begin position="253"/>
        <end position="275"/>
    </location>
</feature>
<evidence type="ECO:0000313" key="20">
    <source>
        <dbReference type="Proteomes" id="UP000463961"/>
    </source>
</evidence>
<evidence type="ECO:0000256" key="5">
    <source>
        <dbReference type="ARBA" id="ARBA00022553"/>
    </source>
</evidence>
<keyword evidence="14 17" id="KW-0472">Membrane</keyword>
<dbReference type="PANTHER" id="PTHR43520">
    <property type="entry name" value="ATP7, ISOFORM B"/>
    <property type="match status" value="1"/>
</dbReference>
<dbReference type="InterPro" id="IPR027256">
    <property type="entry name" value="P-typ_ATPase_IB"/>
</dbReference>
<dbReference type="EC" id="7.2.2.9" evidence="15"/>
<evidence type="ECO:0000256" key="15">
    <source>
        <dbReference type="ARBA" id="ARBA00038904"/>
    </source>
</evidence>
<keyword evidence="9 17" id="KW-0067">ATP-binding</keyword>
<proteinExistence type="inferred from homology"/>
<evidence type="ECO:0000256" key="16">
    <source>
        <dbReference type="ARBA" id="ARBA00047424"/>
    </source>
</evidence>
<dbReference type="OrthoDB" id="8552908at2"/>
<evidence type="ECO:0000256" key="7">
    <source>
        <dbReference type="ARBA" id="ARBA00022723"/>
    </source>
</evidence>
<dbReference type="PROSITE" id="PS01229">
    <property type="entry name" value="COF_2"/>
    <property type="match status" value="1"/>
</dbReference>
<dbReference type="Pfam" id="PF00403">
    <property type="entry name" value="HMA"/>
    <property type="match status" value="1"/>
</dbReference>
<dbReference type="Gene3D" id="3.30.70.100">
    <property type="match status" value="1"/>
</dbReference>
<keyword evidence="8 17" id="KW-0547">Nucleotide-binding</keyword>
<dbReference type="GO" id="GO:0005507">
    <property type="term" value="F:copper ion binding"/>
    <property type="evidence" value="ECO:0007669"/>
    <property type="project" value="TreeGrafter"/>
</dbReference>
<dbReference type="Gene3D" id="2.70.150.10">
    <property type="entry name" value="Calcium-transporting ATPase, cytoplasmic transduction domain A"/>
    <property type="match status" value="1"/>
</dbReference>
<dbReference type="SUPFAM" id="SSF56784">
    <property type="entry name" value="HAD-like"/>
    <property type="match status" value="1"/>
</dbReference>
<dbReference type="GO" id="GO:0005524">
    <property type="term" value="F:ATP binding"/>
    <property type="evidence" value="ECO:0007669"/>
    <property type="project" value="UniProtKB-UniRule"/>
</dbReference>
<keyword evidence="7 17" id="KW-0479">Metal-binding</keyword>
<dbReference type="InterPro" id="IPR018303">
    <property type="entry name" value="ATPase_P-typ_P_site"/>
</dbReference>
<dbReference type="InterPro" id="IPR059000">
    <property type="entry name" value="ATPase_P-type_domA"/>
</dbReference>
<dbReference type="EMBL" id="AP022345">
    <property type="protein sequence ID" value="BBU69813.1"/>
    <property type="molecule type" value="Genomic_DNA"/>
</dbReference>
<dbReference type="Gene3D" id="3.40.1110.10">
    <property type="entry name" value="Calcium-transporting ATPase, cytoplasmic domain N"/>
    <property type="match status" value="1"/>
</dbReference>
<dbReference type="NCBIfam" id="TIGR01525">
    <property type="entry name" value="ATPase-IB_hvy"/>
    <property type="match status" value="1"/>
</dbReference>
<evidence type="ECO:0000256" key="2">
    <source>
        <dbReference type="ARBA" id="ARBA00006024"/>
    </source>
</evidence>
<dbReference type="GO" id="GO:0016887">
    <property type="term" value="F:ATP hydrolysis activity"/>
    <property type="evidence" value="ECO:0007669"/>
    <property type="project" value="InterPro"/>
</dbReference>
<dbReference type="InterPro" id="IPR023298">
    <property type="entry name" value="ATPase_P-typ_TM_dom_sf"/>
</dbReference>
<keyword evidence="4 17" id="KW-1003">Cell membrane</keyword>
<dbReference type="Pfam" id="PF00702">
    <property type="entry name" value="Hydrolase"/>
    <property type="match status" value="1"/>
</dbReference>
<evidence type="ECO:0000256" key="13">
    <source>
        <dbReference type="ARBA" id="ARBA00023065"/>
    </source>
</evidence>
<evidence type="ECO:0000256" key="6">
    <source>
        <dbReference type="ARBA" id="ARBA00022692"/>
    </source>
</evidence>
<dbReference type="RefSeq" id="WP_162049511.1">
    <property type="nucleotide sequence ID" value="NZ_AP022345.1"/>
</dbReference>
<dbReference type="InterPro" id="IPR036412">
    <property type="entry name" value="HAD-like_sf"/>
</dbReference>
<comment type="catalytic activity">
    <reaction evidence="16">
        <text>Cu(2+)(in) + ATP + H2O = Cu(2+)(out) + ADP + phosphate + H(+)</text>
        <dbReference type="Rhea" id="RHEA:10376"/>
        <dbReference type="ChEBI" id="CHEBI:15377"/>
        <dbReference type="ChEBI" id="CHEBI:15378"/>
        <dbReference type="ChEBI" id="CHEBI:29036"/>
        <dbReference type="ChEBI" id="CHEBI:30616"/>
        <dbReference type="ChEBI" id="CHEBI:43474"/>
        <dbReference type="ChEBI" id="CHEBI:456216"/>
        <dbReference type="EC" id="7.2.2.9"/>
    </reaction>
</comment>
<dbReference type="InterPro" id="IPR008250">
    <property type="entry name" value="ATPase_P-typ_transduc_dom_A_sf"/>
</dbReference>
<dbReference type="PROSITE" id="PS50846">
    <property type="entry name" value="HMA_2"/>
    <property type="match status" value="1"/>
</dbReference>
<dbReference type="NCBIfam" id="TIGR01511">
    <property type="entry name" value="ATPase-IB1_Cu"/>
    <property type="match status" value="1"/>
</dbReference>
<keyword evidence="6 17" id="KW-0812">Transmembrane</keyword>
<sequence length="820" mass="88182">MTALPEPASGAPCYHCGLPIPDGTKLDVVIGAQSRAMCCEGCRAVAKAIVANGLEAYYQNRDAMPESPREARPEILDSLALYDQAEFQKAFVKALNEHEQEASLVLEGITCAACVWLNEQHVAQVPGVLAVEVNYTTRRARVRWDNRRVALSQILKAIADIGYRAHPFDPARQEAVAQKERRAMLWRLAVSGLGMMQVMMYAYPTYVASDGELTPDVEVLLRWSSLMLTLPVILYACGPFFRNAWRDIKLRRVGMDTPVALGIGAAFVASLWATVVNQGHVYYDSINMFVFFLLGGRYLELLARQKALRATEELGRLAPAFADRLLADNADEATERILVTALRVGDRVLVKPGTQVPADGCVIAGQTSIDESLLTGESVPVTKAAGSLVTGGSLNIESPITVRVEQVGDETRLSAILKLMERGALEKPVAVTTADRVASWFLWGLLLLAAVTAAVWWWLDPVRALPVTVAVLVVSCPCALSLATPVALTIATGRLAREGLLVTRGHAVETLAQVTDVVFDKTGTLTTGVMKLERIVALAALDESLCLQLAASLEQTSSHPLAQALVRSCDLSRLTVSDESHETGGGIEATIDGRRLRIGHLAYVAKLVGDIPLPDHVETSSVATTLFLGQPGGWLARFDISDALRPDAFAAINALKALGCSVSLLSGDDPLVAQAIARQLGISDAAGRETPQTKLARVAALQAAGRVVCMVGDGINDAPVLAHAQVSVAMGEGTELARTQADCILLGQHLQVLPAAIRLARSARKTIRENLWWAIIYNAIALPVAMCGFLTPWLAGVGMSFSSLWVVLNSLRLQRVKIRD</sequence>
<dbReference type="InterPro" id="IPR021993">
    <property type="entry name" value="ATPase-cat-bd"/>
</dbReference>
<keyword evidence="20" id="KW-1185">Reference proteome</keyword>
<feature type="transmembrane region" description="Helical" evidence="17">
    <location>
        <begin position="223"/>
        <end position="241"/>
    </location>
</feature>
<feature type="transmembrane region" description="Helical" evidence="17">
    <location>
        <begin position="281"/>
        <end position="299"/>
    </location>
</feature>
<feature type="transmembrane region" description="Helical" evidence="17">
    <location>
        <begin position="465"/>
        <end position="491"/>
    </location>
</feature>
<dbReference type="CDD" id="cd02079">
    <property type="entry name" value="P-type_ATPase_HM"/>
    <property type="match status" value="1"/>
</dbReference>
<dbReference type="GO" id="GO:0005886">
    <property type="term" value="C:plasma membrane"/>
    <property type="evidence" value="ECO:0007669"/>
    <property type="project" value="UniProtKB-SubCell"/>
</dbReference>
<feature type="transmembrane region" description="Helical" evidence="17">
    <location>
        <begin position="771"/>
        <end position="795"/>
    </location>
</feature>
<dbReference type="PRINTS" id="PR00119">
    <property type="entry name" value="CATATPASE"/>
</dbReference>
<dbReference type="Pfam" id="PF12156">
    <property type="entry name" value="ATPase-cat_bd"/>
    <property type="match status" value="1"/>
</dbReference>
<reference evidence="20" key="1">
    <citation type="submission" date="2020-01" db="EMBL/GenBank/DDBJ databases">
        <title>Phosphoaccumulans saitamaens gen. nov., sp. nov., a polyphosphate accumulating bacterium isolated from surface river water.</title>
        <authorList>
            <person name="Watanabe K."/>
            <person name="Suda W."/>
        </authorList>
    </citation>
    <scope>NUCLEOTIDE SEQUENCE [LARGE SCALE GENOMIC DNA]</scope>
    <source>
        <strain evidence="20">ICHIAU1</strain>
    </source>
</reference>
<dbReference type="PANTHER" id="PTHR43520:SF5">
    <property type="entry name" value="CATION-TRANSPORTING P-TYPE ATPASE-RELATED"/>
    <property type="match status" value="1"/>
</dbReference>
<keyword evidence="13" id="KW-0406">Ion transport</keyword>
<keyword evidence="10" id="KW-0460">Magnesium</keyword>
<dbReference type="NCBIfam" id="TIGR01494">
    <property type="entry name" value="ATPase_P-type"/>
    <property type="match status" value="1"/>
</dbReference>
<protein>
    <recommendedName>
        <fullName evidence="15">P-type Cu(2+) transporter</fullName>
        <ecNumber evidence="15">7.2.2.9</ecNumber>
    </recommendedName>
</protein>
<evidence type="ECO:0000256" key="11">
    <source>
        <dbReference type="ARBA" id="ARBA00022967"/>
    </source>
</evidence>
<dbReference type="GO" id="GO:0043682">
    <property type="term" value="F:P-type divalent copper transporter activity"/>
    <property type="evidence" value="ECO:0007669"/>
    <property type="project" value="UniProtKB-EC"/>
</dbReference>
<name>A0A7R6TQ40_9RHOO</name>
<dbReference type="GO" id="GO:0055070">
    <property type="term" value="P:copper ion homeostasis"/>
    <property type="evidence" value="ECO:0007669"/>
    <property type="project" value="TreeGrafter"/>
</dbReference>
<dbReference type="FunFam" id="2.70.150.10:FF:000002">
    <property type="entry name" value="Copper-transporting ATPase 1, putative"/>
    <property type="match status" value="1"/>
</dbReference>
<evidence type="ECO:0000256" key="4">
    <source>
        <dbReference type="ARBA" id="ARBA00022475"/>
    </source>
</evidence>
<feature type="transmembrane region" description="Helical" evidence="17">
    <location>
        <begin position="440"/>
        <end position="459"/>
    </location>
</feature>
<accession>A0A7R6TQ40</accession>
<dbReference type="Proteomes" id="UP000463961">
    <property type="component" value="Chromosome"/>
</dbReference>
<evidence type="ECO:0000259" key="18">
    <source>
        <dbReference type="PROSITE" id="PS50846"/>
    </source>
</evidence>
<dbReference type="FunFam" id="3.30.70.100:FF:000005">
    <property type="entry name" value="Copper-exporting P-type ATPase A"/>
    <property type="match status" value="1"/>
</dbReference>
<evidence type="ECO:0000256" key="12">
    <source>
        <dbReference type="ARBA" id="ARBA00022989"/>
    </source>
</evidence>
<gene>
    <name evidence="19" type="ORF">ICHIAU1_20960</name>
</gene>
<keyword evidence="11" id="KW-1278">Translocase</keyword>
<evidence type="ECO:0000256" key="10">
    <source>
        <dbReference type="ARBA" id="ARBA00022842"/>
    </source>
</evidence>
<evidence type="ECO:0000256" key="17">
    <source>
        <dbReference type="RuleBase" id="RU362081"/>
    </source>
</evidence>
<dbReference type="Pfam" id="PF00122">
    <property type="entry name" value="E1-E2_ATPase"/>
    <property type="match status" value="1"/>
</dbReference>
<evidence type="ECO:0000256" key="14">
    <source>
        <dbReference type="ARBA" id="ARBA00023136"/>
    </source>
</evidence>
<evidence type="ECO:0000256" key="8">
    <source>
        <dbReference type="ARBA" id="ARBA00022741"/>
    </source>
</evidence>
<evidence type="ECO:0000313" key="19">
    <source>
        <dbReference type="EMBL" id="BBU69813.1"/>
    </source>
</evidence>
<feature type="transmembrane region" description="Helical" evidence="17">
    <location>
        <begin position="184"/>
        <end position="203"/>
    </location>
</feature>
<dbReference type="SUPFAM" id="SSF81665">
    <property type="entry name" value="Calcium ATPase, transmembrane domain M"/>
    <property type="match status" value="1"/>
</dbReference>
<comment type="subcellular location">
    <subcellularLocation>
        <location evidence="1">Cell membrane</location>
        <topology evidence="1">Multi-pass membrane protein</topology>
    </subcellularLocation>
</comment>
<dbReference type="CDD" id="cd00371">
    <property type="entry name" value="HMA"/>
    <property type="match status" value="1"/>
</dbReference>
<dbReference type="PROSITE" id="PS00154">
    <property type="entry name" value="ATPASE_E1_E2"/>
    <property type="match status" value="1"/>
</dbReference>
<dbReference type="InterPro" id="IPR001757">
    <property type="entry name" value="P_typ_ATPase"/>
</dbReference>
<dbReference type="AlphaFoldDB" id="A0A7R6TQ40"/>
<organism evidence="19 20">
    <name type="scientific">Fluviibacter phosphoraccumulans</name>
    <dbReference type="NCBI Taxonomy" id="1751046"/>
    <lineage>
        <taxon>Bacteria</taxon>
        <taxon>Pseudomonadati</taxon>
        <taxon>Pseudomonadota</taxon>
        <taxon>Betaproteobacteria</taxon>
        <taxon>Rhodocyclales</taxon>
        <taxon>Fluviibacteraceae</taxon>
        <taxon>Fluviibacter</taxon>
    </lineage>
</organism>
<dbReference type="SUPFAM" id="SSF55008">
    <property type="entry name" value="HMA, heavy metal-associated domain"/>
    <property type="match status" value="1"/>
</dbReference>
<evidence type="ECO:0000256" key="3">
    <source>
        <dbReference type="ARBA" id="ARBA00022448"/>
    </source>
</evidence>
<keyword evidence="3" id="KW-0813">Transport</keyword>
<keyword evidence="5" id="KW-0597">Phosphoprotein</keyword>
<evidence type="ECO:0000256" key="9">
    <source>
        <dbReference type="ARBA" id="ARBA00022840"/>
    </source>
</evidence>
<comment type="similarity">
    <text evidence="2 17">Belongs to the cation transport ATPase (P-type) (TC 3.A.3) family. Type IB subfamily.</text>
</comment>
<keyword evidence="12 17" id="KW-1133">Transmembrane helix</keyword>